<sequence>MDAKEAVEVLKNVVWRTRGIKEVLLIPAGAVEIYKDPDEELSDLTQEVLRNTDLEFEVKKLKLRLAAWGQSAQVRFEEIQRLKVKLADWKQIAANRHTEIEELKQRNQVQEGIIDDLRKDRSRNFETMKNCRKLIRVIQSCNIKADYKASL</sequence>
<gene>
    <name evidence="1" type="ORF">LCGC14_1745760</name>
</gene>
<reference evidence="1" key="1">
    <citation type="journal article" date="2015" name="Nature">
        <title>Complex archaea that bridge the gap between prokaryotes and eukaryotes.</title>
        <authorList>
            <person name="Spang A."/>
            <person name="Saw J.H."/>
            <person name="Jorgensen S.L."/>
            <person name="Zaremba-Niedzwiedzka K."/>
            <person name="Martijn J."/>
            <person name="Lind A.E."/>
            <person name="van Eijk R."/>
            <person name="Schleper C."/>
            <person name="Guy L."/>
            <person name="Ettema T.J."/>
        </authorList>
    </citation>
    <scope>NUCLEOTIDE SEQUENCE</scope>
</reference>
<comment type="caution">
    <text evidence="1">The sequence shown here is derived from an EMBL/GenBank/DDBJ whole genome shotgun (WGS) entry which is preliminary data.</text>
</comment>
<organism evidence="1">
    <name type="scientific">marine sediment metagenome</name>
    <dbReference type="NCBI Taxonomy" id="412755"/>
    <lineage>
        <taxon>unclassified sequences</taxon>
        <taxon>metagenomes</taxon>
        <taxon>ecological metagenomes</taxon>
    </lineage>
</organism>
<name>A0A0F9K4W7_9ZZZZ</name>
<protein>
    <submittedName>
        <fullName evidence="1">Uncharacterized protein</fullName>
    </submittedName>
</protein>
<evidence type="ECO:0000313" key="1">
    <source>
        <dbReference type="EMBL" id="KKM06258.1"/>
    </source>
</evidence>
<proteinExistence type="predicted"/>
<dbReference type="AlphaFoldDB" id="A0A0F9K4W7"/>
<dbReference type="EMBL" id="LAZR01016037">
    <property type="protein sequence ID" value="KKM06258.1"/>
    <property type="molecule type" value="Genomic_DNA"/>
</dbReference>
<accession>A0A0F9K4W7</accession>